<dbReference type="Proteomes" id="UP001156836">
    <property type="component" value="Unassembled WGS sequence"/>
</dbReference>
<proteinExistence type="predicted"/>
<organism evidence="2 3">
    <name type="scientific">Chitiniphilus shinanonensis</name>
    <dbReference type="NCBI Taxonomy" id="553088"/>
    <lineage>
        <taxon>Bacteria</taxon>
        <taxon>Pseudomonadati</taxon>
        <taxon>Pseudomonadota</taxon>
        <taxon>Betaproteobacteria</taxon>
        <taxon>Neisseriales</taxon>
        <taxon>Chitinibacteraceae</taxon>
        <taxon>Chitiniphilus</taxon>
    </lineage>
</organism>
<evidence type="ECO:0000313" key="2">
    <source>
        <dbReference type="EMBL" id="GLS05875.1"/>
    </source>
</evidence>
<dbReference type="RefSeq" id="WP_018749724.1">
    <property type="nucleotide sequence ID" value="NZ_BAABUF010000035.1"/>
</dbReference>
<name>A0ABQ6BV57_9NEIS</name>
<accession>A0ABQ6BV57</accession>
<dbReference type="SUPFAM" id="SSF160719">
    <property type="entry name" value="gpW/gp25-like"/>
    <property type="match status" value="1"/>
</dbReference>
<dbReference type="Gene3D" id="3.10.450.40">
    <property type="match status" value="1"/>
</dbReference>
<evidence type="ECO:0000259" key="1">
    <source>
        <dbReference type="Pfam" id="PF04965"/>
    </source>
</evidence>
<feature type="domain" description="IraD/Gp25-like" evidence="1">
    <location>
        <begin position="26"/>
        <end position="99"/>
    </location>
</feature>
<dbReference type="EMBL" id="BSOZ01000071">
    <property type="protein sequence ID" value="GLS05875.1"/>
    <property type="molecule type" value="Genomic_DNA"/>
</dbReference>
<dbReference type="InterPro" id="IPR007048">
    <property type="entry name" value="IraD/Gp25-like"/>
</dbReference>
<comment type="caution">
    <text evidence="2">The sequence shown here is derived from an EMBL/GenBank/DDBJ whole genome shotgun (WGS) entry which is preliminary data.</text>
</comment>
<evidence type="ECO:0000313" key="3">
    <source>
        <dbReference type="Proteomes" id="UP001156836"/>
    </source>
</evidence>
<reference evidence="3" key="1">
    <citation type="journal article" date="2019" name="Int. J. Syst. Evol. Microbiol.">
        <title>The Global Catalogue of Microorganisms (GCM) 10K type strain sequencing project: providing services to taxonomists for standard genome sequencing and annotation.</title>
        <authorList>
            <consortium name="The Broad Institute Genomics Platform"/>
            <consortium name="The Broad Institute Genome Sequencing Center for Infectious Disease"/>
            <person name="Wu L."/>
            <person name="Ma J."/>
        </authorList>
    </citation>
    <scope>NUCLEOTIDE SEQUENCE [LARGE SCALE GENOMIC DNA]</scope>
    <source>
        <strain evidence="3">NBRC 104970</strain>
    </source>
</reference>
<gene>
    <name evidence="2" type="ORF">GCM10007860_30360</name>
</gene>
<dbReference type="Pfam" id="PF04965">
    <property type="entry name" value="GPW_gp25"/>
    <property type="match status" value="1"/>
</dbReference>
<sequence>MRFLFERLVGEPALPGGGTEPFDPAAAVAAQIGRLVSTRAWVTGERVGLLDFGIENVTDLALNNRGQLARYGVRLAQLIAEYEPRLRDVVVNVEPVPHDALHPWRLAVSGVLAESGQAHLFHFALPQH</sequence>
<keyword evidence="3" id="KW-1185">Reference proteome</keyword>
<protein>
    <recommendedName>
        <fullName evidence="1">IraD/Gp25-like domain-containing protein</fullName>
    </recommendedName>
</protein>